<evidence type="ECO:0000313" key="1">
    <source>
        <dbReference type="EMBL" id="EDS00641.1"/>
    </source>
</evidence>
<keyword evidence="2" id="KW-1185">Reference proteome</keyword>
<dbReference type="EMBL" id="ABCA03000047">
    <property type="protein sequence ID" value="EDS00641.1"/>
    <property type="molecule type" value="Genomic_DNA"/>
</dbReference>
<comment type="caution">
    <text evidence="1">The sequence shown here is derived from an EMBL/GenBank/DDBJ whole genome shotgun (WGS) entry which is preliminary data.</text>
</comment>
<accession>B0MP04</accession>
<evidence type="ECO:0000313" key="2">
    <source>
        <dbReference type="Proteomes" id="UP000005326"/>
    </source>
</evidence>
<proteinExistence type="predicted"/>
<sequence length="55" mass="6407">MHSDYKSRKTHRNTLQLFFLTSQRKNNIINNGGVCENSVRCLILIKPKGKNDLVY</sequence>
<name>B0MP04_9FIRM</name>
<dbReference type="Proteomes" id="UP000005326">
    <property type="component" value="Unassembled WGS sequence"/>
</dbReference>
<gene>
    <name evidence="1" type="ORF">EUBSIR_01561</name>
</gene>
<organism evidence="1 2">
    <name type="scientific">[Eubacterium] siraeum DSM 15702</name>
    <dbReference type="NCBI Taxonomy" id="428128"/>
    <lineage>
        <taxon>Bacteria</taxon>
        <taxon>Bacillati</taxon>
        <taxon>Bacillota</taxon>
        <taxon>Clostridia</taxon>
        <taxon>Eubacteriales</taxon>
        <taxon>Oscillospiraceae</taxon>
        <taxon>Oscillospiraceae incertae sedis</taxon>
    </lineage>
</organism>
<reference evidence="1" key="2">
    <citation type="submission" date="2014-06" db="EMBL/GenBank/DDBJ databases">
        <title>Draft genome sequence of Eubacterium siraeum (DSM 15702).</title>
        <authorList>
            <person name="Sudarsanam P."/>
            <person name="Ley R."/>
            <person name="Guruge J."/>
            <person name="Turnbaugh P.J."/>
            <person name="Mahowald M."/>
            <person name="Liep D."/>
            <person name="Gordon J."/>
        </authorList>
    </citation>
    <scope>NUCLEOTIDE SEQUENCE</scope>
    <source>
        <strain evidence="1">DSM 15702</strain>
    </source>
</reference>
<dbReference type="AlphaFoldDB" id="B0MP04"/>
<protein>
    <submittedName>
        <fullName evidence="1">Uncharacterized protein</fullName>
    </submittedName>
</protein>
<reference evidence="1" key="1">
    <citation type="submission" date="2007-10" db="EMBL/GenBank/DDBJ databases">
        <authorList>
            <person name="Fulton L."/>
            <person name="Clifton S."/>
            <person name="Fulton B."/>
            <person name="Xu J."/>
            <person name="Minx P."/>
            <person name="Pepin K.H."/>
            <person name="Johnson M."/>
            <person name="Thiruvilangam P."/>
            <person name="Bhonagiri V."/>
            <person name="Nash W.E."/>
            <person name="Mardis E.R."/>
            <person name="Wilson R.K."/>
        </authorList>
    </citation>
    <scope>NUCLEOTIDE SEQUENCE [LARGE SCALE GENOMIC DNA]</scope>
    <source>
        <strain evidence="1">DSM 15702</strain>
    </source>
</reference>